<keyword evidence="2" id="KW-1185">Reference proteome</keyword>
<organism evidence="1 2">
    <name type="scientific">Racocetra fulgida</name>
    <dbReference type="NCBI Taxonomy" id="60492"/>
    <lineage>
        <taxon>Eukaryota</taxon>
        <taxon>Fungi</taxon>
        <taxon>Fungi incertae sedis</taxon>
        <taxon>Mucoromycota</taxon>
        <taxon>Glomeromycotina</taxon>
        <taxon>Glomeromycetes</taxon>
        <taxon>Diversisporales</taxon>
        <taxon>Gigasporaceae</taxon>
        <taxon>Racocetra</taxon>
    </lineage>
</organism>
<gene>
    <name evidence="1" type="ORF">RFULGI_LOCUS13629</name>
</gene>
<name>A0A9N9IVG3_9GLOM</name>
<evidence type="ECO:0000313" key="2">
    <source>
        <dbReference type="Proteomes" id="UP000789396"/>
    </source>
</evidence>
<comment type="caution">
    <text evidence="1">The sequence shown here is derived from an EMBL/GenBank/DDBJ whole genome shotgun (WGS) entry which is preliminary data.</text>
</comment>
<evidence type="ECO:0000313" key="1">
    <source>
        <dbReference type="EMBL" id="CAG8751507.1"/>
    </source>
</evidence>
<accession>A0A9N9IVG3</accession>
<protein>
    <submittedName>
        <fullName evidence="1">89_t:CDS:1</fullName>
    </submittedName>
</protein>
<reference evidence="1" key="1">
    <citation type="submission" date="2021-06" db="EMBL/GenBank/DDBJ databases">
        <authorList>
            <person name="Kallberg Y."/>
            <person name="Tangrot J."/>
            <person name="Rosling A."/>
        </authorList>
    </citation>
    <scope>NUCLEOTIDE SEQUENCE</scope>
    <source>
        <strain evidence="1">IN212</strain>
    </source>
</reference>
<dbReference type="Proteomes" id="UP000789396">
    <property type="component" value="Unassembled WGS sequence"/>
</dbReference>
<proteinExistence type="predicted"/>
<dbReference type="EMBL" id="CAJVPZ010036530">
    <property type="protein sequence ID" value="CAG8751507.1"/>
    <property type="molecule type" value="Genomic_DNA"/>
</dbReference>
<feature type="non-terminal residue" evidence="1">
    <location>
        <position position="83"/>
    </location>
</feature>
<sequence length="83" mass="9098">DSLTRKKSKLEASLNAPIPNIATTISQTSISSSKSLSDLVDLEIDDNAYNAENLNESVQLIFKIELDSKLIESIFSNQQALKS</sequence>
<dbReference type="AlphaFoldDB" id="A0A9N9IVG3"/>
<feature type="non-terminal residue" evidence="1">
    <location>
        <position position="1"/>
    </location>
</feature>